<comment type="caution">
    <text evidence="2">The sequence shown here is derived from an EMBL/GenBank/DDBJ whole genome shotgun (WGS) entry which is preliminary data.</text>
</comment>
<keyword evidence="3" id="KW-1185">Reference proteome</keyword>
<gene>
    <name evidence="2" type="ORF">GCM10007977_046760</name>
</gene>
<accession>A0A917TW27</accession>
<protein>
    <submittedName>
        <fullName evidence="2">Uncharacterized protein</fullName>
    </submittedName>
</protein>
<reference evidence="2" key="2">
    <citation type="submission" date="2020-09" db="EMBL/GenBank/DDBJ databases">
        <authorList>
            <person name="Sun Q."/>
            <person name="Ohkuma M."/>
        </authorList>
    </citation>
    <scope>NUCLEOTIDE SEQUENCE</scope>
    <source>
        <strain evidence="2">JCM 19831</strain>
    </source>
</reference>
<dbReference type="EMBL" id="BMPI01000022">
    <property type="protein sequence ID" value="GGM40038.1"/>
    <property type="molecule type" value="Genomic_DNA"/>
</dbReference>
<evidence type="ECO:0000313" key="3">
    <source>
        <dbReference type="Proteomes" id="UP000642070"/>
    </source>
</evidence>
<dbReference type="RefSeq" id="WP_190252036.1">
    <property type="nucleotide sequence ID" value="NZ_BMPI01000022.1"/>
</dbReference>
<feature type="coiled-coil region" evidence="1">
    <location>
        <begin position="469"/>
        <end position="520"/>
    </location>
</feature>
<reference evidence="2" key="1">
    <citation type="journal article" date="2014" name="Int. J. Syst. Evol. Microbiol.">
        <title>Complete genome sequence of Corynebacterium casei LMG S-19264T (=DSM 44701T), isolated from a smear-ripened cheese.</title>
        <authorList>
            <consortium name="US DOE Joint Genome Institute (JGI-PGF)"/>
            <person name="Walter F."/>
            <person name="Albersmeier A."/>
            <person name="Kalinowski J."/>
            <person name="Ruckert C."/>
        </authorList>
    </citation>
    <scope>NUCLEOTIDE SEQUENCE</scope>
    <source>
        <strain evidence="2">JCM 19831</strain>
    </source>
</reference>
<evidence type="ECO:0000313" key="2">
    <source>
        <dbReference type="EMBL" id="GGM40038.1"/>
    </source>
</evidence>
<proteinExistence type="predicted"/>
<dbReference type="Proteomes" id="UP000642070">
    <property type="component" value="Unassembled WGS sequence"/>
</dbReference>
<name>A0A917TW27_9ACTN</name>
<sequence>MSSPWQPKQQPGSALVYRTHFSTHAPDLRRQAAEQFSAWLGSKGLPVTAESLLHGASAETVAADGTQRAAQGSVATFVDRGRQRELRAVALRLTECLRDGSTWTTSVTVATPIVTEQGSLFADPPREPQQLFELTPDTTMWPEQPWAWLDLEHVPADGSPIRPGSPRLVRDLLAAVEGTDGTLPLTSDVLDITENHVNELCGWLFDTTRRVPVIVFTPDPVHPDAQERFGNRLARDVAGVAVVVRLVDAVAASAFSRSVGPHLQVYGGAMRTYLPGLRPNEPFPKRHRVLSAATMRAMGPRAANAVRDQVLSLSTRRTPPPSYPLVQLLLAQASAHRRRIERPQPARPSTSHQPTLIDIQPKQATLPGLDERLPVARDTTLTPSVATHEANVVLRTVLGGAGVDLSAVLPTTPHSNARSVEAEHRALQQVVLGLARSARSVAADFVQDSGLTGKLAESEELNTLLYADIEVLSDQLREQQKSVDEVEGLRFEREFAELELTEAEREADRLRARIRWLETELAKSGQHKFGIESPQTSLPDPPASVADAIELAPIYLPYLELGDTAQTGADLDVHPQGERWGIKIWQALVALNDYACARSTGAWSNSFHAWCQAPPPGGAAIPATWVALKESETTDTMPKLRAARTFQVPVKVDSSGKVYMAPHVKIQQGGSPCPRIHFHDDAGGQTGKVYVGYIGDHLPTANFA</sequence>
<evidence type="ECO:0000256" key="1">
    <source>
        <dbReference type="SAM" id="Coils"/>
    </source>
</evidence>
<organism evidence="2 3">
    <name type="scientific">Dactylosporangium sucinum</name>
    <dbReference type="NCBI Taxonomy" id="1424081"/>
    <lineage>
        <taxon>Bacteria</taxon>
        <taxon>Bacillati</taxon>
        <taxon>Actinomycetota</taxon>
        <taxon>Actinomycetes</taxon>
        <taxon>Micromonosporales</taxon>
        <taxon>Micromonosporaceae</taxon>
        <taxon>Dactylosporangium</taxon>
    </lineage>
</organism>
<dbReference type="AlphaFoldDB" id="A0A917TW27"/>
<keyword evidence="1" id="KW-0175">Coiled coil</keyword>